<dbReference type="InterPro" id="IPR027417">
    <property type="entry name" value="P-loop_NTPase"/>
</dbReference>
<dbReference type="EMBL" id="MHKQ01000016">
    <property type="protein sequence ID" value="OGY93836.1"/>
    <property type="molecule type" value="Genomic_DNA"/>
</dbReference>
<dbReference type="PIRSF" id="PIRSF015617">
    <property type="entry name" value="Adensltrnsf_CobA"/>
    <property type="match status" value="1"/>
</dbReference>
<accession>A0A1G2BY11</accession>
<comment type="caution">
    <text evidence="1">The sequence shown here is derived from an EMBL/GenBank/DDBJ whole genome shotgun (WGS) entry which is preliminary data.</text>
</comment>
<dbReference type="PANTHER" id="PTHR46638:SF1">
    <property type="entry name" value="CORRINOID ADENOSYLTRANSFERASE"/>
    <property type="match status" value="1"/>
</dbReference>
<evidence type="ECO:0000313" key="2">
    <source>
        <dbReference type="Proteomes" id="UP000177626"/>
    </source>
</evidence>
<evidence type="ECO:0000313" key="1">
    <source>
        <dbReference type="EMBL" id="OGY93836.1"/>
    </source>
</evidence>
<dbReference type="PANTHER" id="PTHR46638">
    <property type="entry name" value="CORRINOID ADENOSYLTRANSFERASE"/>
    <property type="match status" value="1"/>
</dbReference>
<organism evidence="1 2">
    <name type="scientific">Candidatus Komeilibacteria bacterium RIFOXYC1_FULL_37_11</name>
    <dbReference type="NCBI Taxonomy" id="1798555"/>
    <lineage>
        <taxon>Bacteria</taxon>
        <taxon>Candidatus Komeiliibacteriota</taxon>
    </lineage>
</organism>
<gene>
    <name evidence="1" type="ORF">A2406_00595</name>
</gene>
<dbReference type="GO" id="GO:0008817">
    <property type="term" value="F:corrinoid adenosyltransferase activity"/>
    <property type="evidence" value="ECO:0007669"/>
    <property type="project" value="InterPro"/>
</dbReference>
<dbReference type="SUPFAM" id="SSF52540">
    <property type="entry name" value="P-loop containing nucleoside triphosphate hydrolases"/>
    <property type="match status" value="1"/>
</dbReference>
<sequence>MQKTTGKIHIYTGDGKGKTTASLGLAIRAIGNGLKVGIIYFDKGGDYYGERKILDKLTTDGLKYLAFGEARMSDGRGFRFQNNQKDLEQAQLAIRQALEWMKEAFDLLILDEINTTVATDLLELDDILNLLEQKPANLELVLTGRYCPDKVMERADLITEMKPLKHYMTTGLGARKGIEF</sequence>
<evidence type="ECO:0008006" key="3">
    <source>
        <dbReference type="Google" id="ProtNLM"/>
    </source>
</evidence>
<dbReference type="GO" id="GO:0009236">
    <property type="term" value="P:cobalamin biosynthetic process"/>
    <property type="evidence" value="ECO:0007669"/>
    <property type="project" value="InterPro"/>
</dbReference>
<reference evidence="1 2" key="1">
    <citation type="journal article" date="2016" name="Nat. Commun.">
        <title>Thousands of microbial genomes shed light on interconnected biogeochemical processes in an aquifer system.</title>
        <authorList>
            <person name="Anantharaman K."/>
            <person name="Brown C.T."/>
            <person name="Hug L.A."/>
            <person name="Sharon I."/>
            <person name="Castelle C.J."/>
            <person name="Probst A.J."/>
            <person name="Thomas B.C."/>
            <person name="Singh A."/>
            <person name="Wilkins M.J."/>
            <person name="Karaoz U."/>
            <person name="Brodie E.L."/>
            <person name="Williams K.H."/>
            <person name="Hubbard S.S."/>
            <person name="Banfield J.F."/>
        </authorList>
    </citation>
    <scope>NUCLEOTIDE SEQUENCE [LARGE SCALE GENOMIC DNA]</scope>
</reference>
<dbReference type="Gene3D" id="3.40.50.300">
    <property type="entry name" value="P-loop containing nucleotide triphosphate hydrolases"/>
    <property type="match status" value="1"/>
</dbReference>
<dbReference type="GO" id="GO:0005524">
    <property type="term" value="F:ATP binding"/>
    <property type="evidence" value="ECO:0007669"/>
    <property type="project" value="InterPro"/>
</dbReference>
<protein>
    <recommendedName>
        <fullName evidence="3">Cob(I)yrinic acid a,c-diamide adenosyltransferase</fullName>
    </recommendedName>
</protein>
<name>A0A1G2BY11_9BACT</name>
<dbReference type="Pfam" id="PF02572">
    <property type="entry name" value="CobA_CobO_BtuR"/>
    <property type="match status" value="1"/>
</dbReference>
<dbReference type="Proteomes" id="UP000177626">
    <property type="component" value="Unassembled WGS sequence"/>
</dbReference>
<dbReference type="InterPro" id="IPR003724">
    <property type="entry name" value="CblAdoTrfase_CobA"/>
</dbReference>
<dbReference type="AlphaFoldDB" id="A0A1G2BY11"/>
<proteinExistence type="predicted"/>